<keyword evidence="2" id="KW-0482">Metalloprotease</keyword>
<dbReference type="SUPFAM" id="SSF52540">
    <property type="entry name" value="P-loop containing nucleoside triphosphate hydrolases"/>
    <property type="match status" value="1"/>
</dbReference>
<organism evidence="2 3">
    <name type="scientific">Enhygromyxa salina</name>
    <dbReference type="NCBI Taxonomy" id="215803"/>
    <lineage>
        <taxon>Bacteria</taxon>
        <taxon>Pseudomonadati</taxon>
        <taxon>Myxococcota</taxon>
        <taxon>Polyangia</taxon>
        <taxon>Nannocystales</taxon>
        <taxon>Nannocystaceae</taxon>
        <taxon>Enhygromyxa</taxon>
    </lineage>
</organism>
<dbReference type="PANTHER" id="PTHR23077:SF198">
    <property type="entry name" value="ATP-DEPENDENT ZINC METALLOPROTEASE FTSH"/>
    <property type="match status" value="1"/>
</dbReference>
<dbReference type="SMART" id="SM00382">
    <property type="entry name" value="AAA"/>
    <property type="match status" value="1"/>
</dbReference>
<dbReference type="PANTHER" id="PTHR23077">
    <property type="entry name" value="AAA-FAMILY ATPASE"/>
    <property type="match status" value="1"/>
</dbReference>
<comment type="caution">
    <text evidence="2">The sequence shown here is derived from an EMBL/GenBank/DDBJ whole genome shotgun (WGS) entry which is preliminary data.</text>
</comment>
<keyword evidence="2" id="KW-0645">Protease</keyword>
<dbReference type="Proteomes" id="UP000237968">
    <property type="component" value="Unassembled WGS sequence"/>
</dbReference>
<keyword evidence="2" id="KW-0378">Hydrolase</keyword>
<accession>A0A2S9XRJ1</accession>
<keyword evidence="3" id="KW-1185">Reference proteome</keyword>
<dbReference type="InterPro" id="IPR003959">
    <property type="entry name" value="ATPase_AAA_core"/>
</dbReference>
<dbReference type="GO" id="GO:0008237">
    <property type="term" value="F:metallopeptidase activity"/>
    <property type="evidence" value="ECO:0007669"/>
    <property type="project" value="UniProtKB-KW"/>
</dbReference>
<reference evidence="2 3" key="1">
    <citation type="submission" date="2018-03" db="EMBL/GenBank/DDBJ databases">
        <title>Draft Genome Sequences of the Obligatory Marine Myxobacteria Enhygromyxa salina SWB005.</title>
        <authorList>
            <person name="Poehlein A."/>
            <person name="Moghaddam J.A."/>
            <person name="Harms H."/>
            <person name="Alanjari M."/>
            <person name="Koenig G.M."/>
            <person name="Daniel R."/>
            <person name="Schaeberle T.F."/>
        </authorList>
    </citation>
    <scope>NUCLEOTIDE SEQUENCE [LARGE SCALE GENOMIC DNA]</scope>
    <source>
        <strain evidence="2 3">SWB005</strain>
    </source>
</reference>
<dbReference type="AlphaFoldDB" id="A0A2S9XRJ1"/>
<dbReference type="EC" id="3.4.24.-" evidence="2"/>
<evidence type="ECO:0000313" key="2">
    <source>
        <dbReference type="EMBL" id="PRP95475.1"/>
    </source>
</evidence>
<name>A0A2S9XRJ1_9BACT</name>
<dbReference type="Gene3D" id="3.40.50.300">
    <property type="entry name" value="P-loop containing nucleotide triphosphate hydrolases"/>
    <property type="match status" value="1"/>
</dbReference>
<dbReference type="InterPro" id="IPR003593">
    <property type="entry name" value="AAA+_ATPase"/>
</dbReference>
<dbReference type="CDD" id="cd19481">
    <property type="entry name" value="RecA-like_protease"/>
    <property type="match status" value="1"/>
</dbReference>
<evidence type="ECO:0000259" key="1">
    <source>
        <dbReference type="SMART" id="SM00382"/>
    </source>
</evidence>
<dbReference type="OrthoDB" id="9809379at2"/>
<evidence type="ECO:0000313" key="3">
    <source>
        <dbReference type="Proteomes" id="UP000237968"/>
    </source>
</evidence>
<dbReference type="InterPro" id="IPR027417">
    <property type="entry name" value="P-loop_NTPase"/>
</dbReference>
<sequence length="329" mass="36575">MRSDIIKRLIEAHSEGDNRAFRKAALQLAAAESSAGHSRIADDIRRQIAALPLRHGPDSVVDIARPRGELAEILEGGHRRERLGDLILSPEKCEELEKVLHENRSRAALERHGLSPRRRLLFHGPPGCGKTLAATVIAGEMGLPLLTLRLASLFSRFLGATANHLCSVFDEMPRRPGVYLFDEFDAIAQARGESQDVGEMRRVVTAFLQFMDADQSPSLLIAATNHPELLDRAVFRRFDVVLAFSMPDEQQLRALIRLRLRSYTIAEKVVDRVAPLGAGLSFADLGRACDDALRTMVLDGREEPTLEDLEGAFTKAQQRAHDQQRARGR</sequence>
<feature type="domain" description="AAA+ ATPase" evidence="1">
    <location>
        <begin position="116"/>
        <end position="248"/>
    </location>
</feature>
<dbReference type="GO" id="GO:0016887">
    <property type="term" value="F:ATP hydrolysis activity"/>
    <property type="evidence" value="ECO:0007669"/>
    <property type="project" value="InterPro"/>
</dbReference>
<dbReference type="RefSeq" id="WP_106393247.1">
    <property type="nucleotide sequence ID" value="NZ_PVNK01000170.1"/>
</dbReference>
<protein>
    <submittedName>
        <fullName evidence="2">ATP-dependent zinc metalloprotease FtsH</fullName>
        <ecNumber evidence="2">3.4.24.-</ecNumber>
    </submittedName>
</protein>
<gene>
    <name evidence="2" type="primary">ftsH_2</name>
    <name evidence="2" type="ORF">ENSA5_39400</name>
</gene>
<dbReference type="Pfam" id="PF00004">
    <property type="entry name" value="AAA"/>
    <property type="match status" value="1"/>
</dbReference>
<proteinExistence type="predicted"/>
<dbReference type="GO" id="GO:0006508">
    <property type="term" value="P:proteolysis"/>
    <property type="evidence" value="ECO:0007669"/>
    <property type="project" value="UniProtKB-KW"/>
</dbReference>
<dbReference type="GO" id="GO:0005524">
    <property type="term" value="F:ATP binding"/>
    <property type="evidence" value="ECO:0007669"/>
    <property type="project" value="InterPro"/>
</dbReference>
<dbReference type="InterPro" id="IPR050168">
    <property type="entry name" value="AAA_ATPase_domain"/>
</dbReference>
<dbReference type="EMBL" id="PVNK01000170">
    <property type="protein sequence ID" value="PRP95475.1"/>
    <property type="molecule type" value="Genomic_DNA"/>
</dbReference>